<evidence type="ECO:0000256" key="11">
    <source>
        <dbReference type="ARBA" id="ARBA00074957"/>
    </source>
</evidence>
<dbReference type="FunFam" id="1.20.1280.290:FF:000016">
    <property type="entry name" value="Cystinosin homolog"/>
    <property type="match status" value="1"/>
</dbReference>
<dbReference type="NCBIfam" id="TIGR00951">
    <property type="entry name" value="2A43"/>
    <property type="match status" value="1"/>
</dbReference>
<keyword evidence="13" id="KW-1185">Reference proteome</keyword>
<evidence type="ECO:0000256" key="8">
    <source>
        <dbReference type="ARBA" id="ARBA00023136"/>
    </source>
</evidence>
<dbReference type="PANTHER" id="PTHR13131">
    <property type="entry name" value="CYSTINOSIN"/>
    <property type="match status" value="1"/>
</dbReference>
<comment type="catalytic activity">
    <reaction evidence="10">
        <text>L-cystine(out) + H(+)(out) = L-cystine(in) + H(+)(in)</text>
        <dbReference type="Rhea" id="RHEA:66172"/>
        <dbReference type="ChEBI" id="CHEBI:15378"/>
        <dbReference type="ChEBI" id="CHEBI:35491"/>
    </reaction>
    <physiologicalReaction direction="left-to-right" evidence="10">
        <dbReference type="Rhea" id="RHEA:66173"/>
    </physiologicalReaction>
</comment>
<evidence type="ECO:0000256" key="2">
    <source>
        <dbReference type="ARBA" id="ARBA00006855"/>
    </source>
</evidence>
<dbReference type="GO" id="GO:0015184">
    <property type="term" value="F:L-cystine transmembrane transporter activity"/>
    <property type="evidence" value="ECO:0000318"/>
    <property type="project" value="GO_Central"/>
</dbReference>
<dbReference type="GO" id="GO:0005765">
    <property type="term" value="C:lysosomal membrane"/>
    <property type="evidence" value="ECO:0000318"/>
    <property type="project" value="GO_Central"/>
</dbReference>
<proteinExistence type="inferred from homology"/>
<dbReference type="EnsemblMetazoa" id="AGAP001628-RA">
    <property type="protein sequence ID" value="AGAP001628-PA"/>
    <property type="gene ID" value="AGAP001628"/>
</dbReference>
<comment type="similarity">
    <text evidence="2">Belongs to the cystinosin family.</text>
</comment>
<reference evidence="12" key="3">
    <citation type="submission" date="2020-05" db="UniProtKB">
        <authorList>
            <consortium name="EnsemblMetazoa"/>
        </authorList>
    </citation>
    <scope>IDENTIFICATION</scope>
    <source>
        <strain evidence="12">PEST</strain>
    </source>
</reference>
<keyword evidence="7" id="KW-1133">Transmembrane helix</keyword>
<evidence type="ECO:0000256" key="10">
    <source>
        <dbReference type="ARBA" id="ARBA00048473"/>
    </source>
</evidence>
<name>A0A1S4GD68_ANOGA</name>
<reference evidence="12 13" key="1">
    <citation type="journal article" date="2002" name="Science">
        <title>The genome sequence of the malaria mosquito Anopheles gambiae.</title>
        <authorList>
            <person name="Holt R.A."/>
            <person name="Subramanian G.M."/>
            <person name="Halpern A."/>
            <person name="Sutton G.G."/>
            <person name="Charlab R."/>
            <person name="Nusskern D.R."/>
            <person name="Wincker P."/>
            <person name="Clark A.G."/>
            <person name="Ribeiro J.M."/>
            <person name="Wides R."/>
            <person name="Salzberg S.L."/>
            <person name="Loftus B."/>
            <person name="Yandell M."/>
            <person name="Majoros W.H."/>
            <person name="Rusch D.B."/>
            <person name="Lai Z."/>
            <person name="Kraft C.L."/>
            <person name="Abril J.F."/>
            <person name="Anthouard V."/>
            <person name="Arensburger P."/>
            <person name="Atkinson P.W."/>
            <person name="Baden H."/>
            <person name="de Berardinis V."/>
            <person name="Baldwin D."/>
            <person name="Benes V."/>
            <person name="Biedler J."/>
            <person name="Blass C."/>
            <person name="Bolanos R."/>
            <person name="Boscus D."/>
            <person name="Barnstead M."/>
            <person name="Cai S."/>
            <person name="Center A."/>
            <person name="Chaturverdi K."/>
            <person name="Christophides G.K."/>
            <person name="Chrystal M.A."/>
            <person name="Clamp M."/>
            <person name="Cravchik A."/>
            <person name="Curwen V."/>
            <person name="Dana A."/>
            <person name="Delcher A."/>
            <person name="Dew I."/>
            <person name="Evans C.A."/>
            <person name="Flanigan M."/>
            <person name="Grundschober-Freimoser A."/>
            <person name="Friedli L."/>
            <person name="Gu Z."/>
            <person name="Guan P."/>
            <person name="Guigo R."/>
            <person name="Hillenmeyer M.E."/>
            <person name="Hladun S.L."/>
            <person name="Hogan J.R."/>
            <person name="Hong Y.S."/>
            <person name="Hoover J."/>
            <person name="Jaillon O."/>
            <person name="Ke Z."/>
            <person name="Kodira C."/>
            <person name="Kokoza E."/>
            <person name="Koutsos A."/>
            <person name="Letunic I."/>
            <person name="Levitsky A."/>
            <person name="Liang Y."/>
            <person name="Lin J.J."/>
            <person name="Lobo N.F."/>
            <person name="Lopez J.R."/>
            <person name="Malek J.A."/>
            <person name="McIntosh T.C."/>
            <person name="Meister S."/>
            <person name="Miller J."/>
            <person name="Mobarry C."/>
            <person name="Mongin E."/>
            <person name="Murphy S.D."/>
            <person name="O'Brochta D.A."/>
            <person name="Pfannkoch C."/>
            <person name="Qi R."/>
            <person name="Regier M.A."/>
            <person name="Remington K."/>
            <person name="Shao H."/>
            <person name="Sharakhova M.V."/>
            <person name="Sitter C.D."/>
            <person name="Shetty J."/>
            <person name="Smith T.J."/>
            <person name="Strong R."/>
            <person name="Sun J."/>
            <person name="Thomasova D."/>
            <person name="Ton L.Q."/>
            <person name="Topalis P."/>
            <person name="Tu Z."/>
            <person name="Unger M.F."/>
            <person name="Walenz B."/>
            <person name="Wang A."/>
            <person name="Wang J."/>
            <person name="Wang M."/>
            <person name="Wang X."/>
            <person name="Woodford K.J."/>
            <person name="Wortman J.R."/>
            <person name="Wu M."/>
            <person name="Yao A."/>
            <person name="Zdobnov E.M."/>
            <person name="Zhang H."/>
            <person name="Zhao Q."/>
            <person name="Zhao S."/>
            <person name="Zhu S.C."/>
            <person name="Zhimulev I."/>
            <person name="Coluzzi M."/>
            <person name="della Torre A."/>
            <person name="Roth C.W."/>
            <person name="Louis C."/>
            <person name="Kalush F."/>
            <person name="Mural R.J."/>
            <person name="Myers E.W."/>
            <person name="Adams M.D."/>
            <person name="Smith H.O."/>
            <person name="Broder S."/>
            <person name="Gardner M.J."/>
            <person name="Fraser C.M."/>
            <person name="Birney E."/>
            <person name="Bork P."/>
            <person name="Brey P.T."/>
            <person name="Venter J.C."/>
            <person name="Weissenbach J."/>
            <person name="Kafatos F.C."/>
            <person name="Collins F.H."/>
            <person name="Hoffman S.L."/>
        </authorList>
    </citation>
    <scope>NUCLEOTIDE SEQUENCE [LARGE SCALE GENOMIC DNA]</scope>
    <source>
        <strain evidence="12 13">PEST</strain>
    </source>
</reference>
<accession>A0A1S4GD68</accession>
<keyword evidence="9" id="KW-0458">Lysosome</keyword>
<dbReference type="GO" id="GO:0015811">
    <property type="term" value="P:L-cystine transport"/>
    <property type="evidence" value="ECO:0000318"/>
    <property type="project" value="GO_Central"/>
</dbReference>
<organism evidence="12 13">
    <name type="scientific">Anopheles gambiae</name>
    <name type="common">African malaria mosquito</name>
    <dbReference type="NCBI Taxonomy" id="7165"/>
    <lineage>
        <taxon>Eukaryota</taxon>
        <taxon>Metazoa</taxon>
        <taxon>Ecdysozoa</taxon>
        <taxon>Arthropoda</taxon>
        <taxon>Hexapoda</taxon>
        <taxon>Insecta</taxon>
        <taxon>Pterygota</taxon>
        <taxon>Neoptera</taxon>
        <taxon>Endopterygota</taxon>
        <taxon>Diptera</taxon>
        <taxon>Nematocera</taxon>
        <taxon>Culicoidea</taxon>
        <taxon>Culicidae</taxon>
        <taxon>Anophelinae</taxon>
        <taxon>Anopheles</taxon>
    </lineage>
</organism>
<dbReference type="Gene3D" id="1.20.1280.290">
    <property type="match status" value="2"/>
</dbReference>
<dbReference type="Pfam" id="PF04193">
    <property type="entry name" value="PQ-loop"/>
    <property type="match status" value="2"/>
</dbReference>
<keyword evidence="4" id="KW-0812">Transmembrane</keyword>
<evidence type="ECO:0000256" key="3">
    <source>
        <dbReference type="ARBA" id="ARBA00022448"/>
    </source>
</evidence>
<dbReference type="InterPro" id="IPR006603">
    <property type="entry name" value="PQ-loop_rpt"/>
</dbReference>
<dbReference type="Proteomes" id="UP000007062">
    <property type="component" value="Chromosome 2R"/>
</dbReference>
<keyword evidence="8" id="KW-0472">Membrane</keyword>
<dbReference type="GO" id="GO:0015293">
    <property type="term" value="F:symporter activity"/>
    <property type="evidence" value="ECO:0007669"/>
    <property type="project" value="UniProtKB-KW"/>
</dbReference>
<protein>
    <recommendedName>
        <fullName evidence="11">Cystinosin homolog</fullName>
    </recommendedName>
</protein>
<dbReference type="InParanoid" id="A0A1S4GD68"/>
<evidence type="ECO:0000256" key="7">
    <source>
        <dbReference type="ARBA" id="ARBA00022989"/>
    </source>
</evidence>
<evidence type="ECO:0000256" key="1">
    <source>
        <dbReference type="ARBA" id="ARBA00004155"/>
    </source>
</evidence>
<keyword evidence="3" id="KW-0813">Transport</keyword>
<evidence type="ECO:0000313" key="13">
    <source>
        <dbReference type="Proteomes" id="UP000007062"/>
    </source>
</evidence>
<keyword evidence="6" id="KW-0769">Symport</keyword>
<dbReference type="InterPro" id="IPR005282">
    <property type="entry name" value="LC_transporter"/>
</dbReference>
<evidence type="ECO:0000256" key="4">
    <source>
        <dbReference type="ARBA" id="ARBA00022692"/>
    </source>
</evidence>
<dbReference type="VEuPathDB" id="VectorBase:AGAP001628"/>
<dbReference type="VEuPathDB" id="VectorBase:AGAMI1_003006"/>
<dbReference type="PANTHER" id="PTHR13131:SF5">
    <property type="entry name" value="CYSTINOSIN"/>
    <property type="match status" value="1"/>
</dbReference>
<reference evidence="12 13" key="2">
    <citation type="journal article" date="2004" name="Trends Parasitol.">
        <title>The Anopheles gambiae genome: an update.</title>
        <authorList>
            <person name="Mongin E."/>
            <person name="Louis C."/>
            <person name="Holt R.A."/>
            <person name="Birney E."/>
            <person name="Collins F.H."/>
        </authorList>
    </citation>
    <scope>NUCLEOTIDE SEQUENCE [LARGE SCALE GENOMIC DNA]</scope>
    <source>
        <strain evidence="12 13">PEST</strain>
    </source>
</reference>
<dbReference type="AlphaFoldDB" id="A0A1S4GD68"/>
<evidence type="ECO:0000256" key="9">
    <source>
        <dbReference type="ARBA" id="ARBA00023228"/>
    </source>
</evidence>
<sequence length="376" mass="43260">MHILWWVILGVFVGGGRVRAYNVSLSLIPQSVVVTFGETASFNIEASGYVSSRFDLQLCWPQDAAMQIDSNQTISFVEGWNNHSISLLIEPVKQGRFIVQPWVEPEGVVDETRLFLLIKVAMFKPLMIISLMVGWAYTACWSAGYYPQIWLNYRRKSVVGLSFDFLYINIVGHISYVVFNVFLYWNTFVEDEYYQRHPFGLNPVIGNDIGFAVHAVFGTGFTIFQCWIYETGGNSVSKPAKAIIVTYLLIIFATMGCAMWNVMHWLDFLYVLSYIKLSTTMIKYFPQAYMNYRRKSTEGFEIMNRLLDLAGGLFSILQMVINAWNFDDWRSIGGDPVKFGLGIFSILFDLVFMFQHYILYRKRSVKVPAELPMLPK</sequence>
<dbReference type="EMBL" id="AAAB01008987">
    <property type="status" value="NOT_ANNOTATED_CDS"/>
    <property type="molecule type" value="Genomic_DNA"/>
</dbReference>
<evidence type="ECO:0000256" key="6">
    <source>
        <dbReference type="ARBA" id="ARBA00022847"/>
    </source>
</evidence>
<dbReference type="SMART" id="SM00679">
    <property type="entry name" value="CTNS"/>
    <property type="match status" value="2"/>
</dbReference>
<keyword evidence="5" id="KW-0677">Repeat</keyword>
<evidence type="ECO:0000256" key="5">
    <source>
        <dbReference type="ARBA" id="ARBA00022737"/>
    </source>
</evidence>
<evidence type="ECO:0000313" key="12">
    <source>
        <dbReference type="EnsemblMetazoa" id="AGAP001628-PA"/>
    </source>
</evidence>
<comment type="subcellular location">
    <subcellularLocation>
        <location evidence="1">Lysosome membrane</location>
        <topology evidence="1">Multi-pass membrane protein</topology>
    </subcellularLocation>
</comment>
<dbReference type="FunFam" id="1.20.1280.290:FF:000018">
    <property type="entry name" value="Cystinosin homolog"/>
    <property type="match status" value="1"/>
</dbReference>